<organism evidence="2 3">
    <name type="scientific">Panagrolaimus davidi</name>
    <dbReference type="NCBI Taxonomy" id="227884"/>
    <lineage>
        <taxon>Eukaryota</taxon>
        <taxon>Metazoa</taxon>
        <taxon>Ecdysozoa</taxon>
        <taxon>Nematoda</taxon>
        <taxon>Chromadorea</taxon>
        <taxon>Rhabditida</taxon>
        <taxon>Tylenchina</taxon>
        <taxon>Panagrolaimomorpha</taxon>
        <taxon>Panagrolaimoidea</taxon>
        <taxon>Panagrolaimidae</taxon>
        <taxon>Panagrolaimus</taxon>
    </lineage>
</organism>
<name>A0A914Q7T8_9BILA</name>
<evidence type="ECO:0000256" key="1">
    <source>
        <dbReference type="SAM" id="MobiDB-lite"/>
    </source>
</evidence>
<dbReference type="WBParaSite" id="PDA_v2.g25098.t1">
    <property type="protein sequence ID" value="PDA_v2.g25098.t1"/>
    <property type="gene ID" value="PDA_v2.g25098"/>
</dbReference>
<dbReference type="AlphaFoldDB" id="A0A914Q7T8"/>
<sequence>MDSLASSIASSAIVSTPIFYGKRAWPGGPSIQQNWLLPESIIFYAAKNPSSAAVYFKLIQSCKYFFERNPILIVTKFDTCPDNVNCYICQNSYKDCIENKRKCCIKIDMKKLSSKLWITLDLCLQYGTQNFTSLLCSKLYHSEIYCLGIRDKIIQFDDFKVLTTSANAVFSWKCSIIYSDGKIVMLDKILKCLPNLGNFLFKFGSDISMVNDTTMENIIKLQNLKNLKFFALEEIPEALAVEYLSALLNKLEDTHIFFDFNDNISEEYKNRLDALIDDVIELGVPNRLIEYDGQDLEKYQIMKRRYTSSDNENDDMNDDDEMEDSDNEDDDAAEDSDDDDMEHDDESIDDSDMNEDDDIDESEDFNMEDDENVNSDGVE</sequence>
<keyword evidence="2" id="KW-1185">Reference proteome</keyword>
<feature type="compositionally biased region" description="Acidic residues" evidence="1">
    <location>
        <begin position="311"/>
        <end position="379"/>
    </location>
</feature>
<evidence type="ECO:0000313" key="3">
    <source>
        <dbReference type="WBParaSite" id="PDA_v2.g25098.t1"/>
    </source>
</evidence>
<dbReference type="Proteomes" id="UP000887578">
    <property type="component" value="Unplaced"/>
</dbReference>
<proteinExistence type="predicted"/>
<accession>A0A914Q7T8</accession>
<feature type="region of interest" description="Disordered" evidence="1">
    <location>
        <begin position="305"/>
        <end position="379"/>
    </location>
</feature>
<reference evidence="3" key="1">
    <citation type="submission" date="2022-11" db="UniProtKB">
        <authorList>
            <consortium name="WormBaseParasite"/>
        </authorList>
    </citation>
    <scope>IDENTIFICATION</scope>
</reference>
<protein>
    <submittedName>
        <fullName evidence="3">Uncharacterized protein</fullName>
    </submittedName>
</protein>
<evidence type="ECO:0000313" key="2">
    <source>
        <dbReference type="Proteomes" id="UP000887578"/>
    </source>
</evidence>